<dbReference type="InterPro" id="IPR016064">
    <property type="entry name" value="NAD/diacylglycerol_kinase_sf"/>
</dbReference>
<gene>
    <name evidence="1" type="ORF">SDC9_04399</name>
</gene>
<dbReference type="EMBL" id="VSSQ01000008">
    <property type="protein sequence ID" value="MPL58853.1"/>
    <property type="molecule type" value="Genomic_DNA"/>
</dbReference>
<dbReference type="Gene3D" id="3.40.50.10330">
    <property type="entry name" value="Probable inorganic polyphosphate/atp-NAD kinase, domain 1"/>
    <property type="match status" value="1"/>
</dbReference>
<evidence type="ECO:0000313" key="1">
    <source>
        <dbReference type="EMBL" id="MPL58853.1"/>
    </source>
</evidence>
<dbReference type="SUPFAM" id="SSF111331">
    <property type="entry name" value="NAD kinase/diacylglycerol kinase-like"/>
    <property type="match status" value="1"/>
</dbReference>
<dbReference type="InterPro" id="IPR017438">
    <property type="entry name" value="ATP-NAD_kinase_N"/>
</dbReference>
<organism evidence="1">
    <name type="scientific">bioreactor metagenome</name>
    <dbReference type="NCBI Taxonomy" id="1076179"/>
    <lineage>
        <taxon>unclassified sequences</taxon>
        <taxon>metagenomes</taxon>
        <taxon>ecological metagenomes</taxon>
    </lineage>
</organism>
<sequence length="338" mass="34411">MSDFRSGRVGVLIGPSAGNGRAFQCETALAGWLSGREVAVCEGRFSGSGAQAGWSRLAAAAAGAGGRAEKARGYLEDLRTSVAAFAAWGADLLVCVGGDGLASYAADAMLASGRRMVMMGIAAGTINAGPIVSIGGEALDSGVLDDLRTESVAAVEVLVDGRHVAYGFNDVVIGDTCLGTMGDRVESLSATAILERGEKLKAAPSGDIATAGFCVLKNGKRLETRQGRPAQAIAAPLGAREFYARAVAGVLCNAPYMEGPAALALFDSVIVAASPPRRGIEDFSAVEQLLFGPEDLVEIRGLAAAGQLIIDGNPYARAGNTVGLKSVPALVDVIKAGR</sequence>
<reference evidence="1" key="1">
    <citation type="submission" date="2019-08" db="EMBL/GenBank/DDBJ databases">
        <authorList>
            <person name="Kucharzyk K."/>
            <person name="Murdoch R.W."/>
            <person name="Higgins S."/>
            <person name="Loffler F."/>
        </authorList>
    </citation>
    <scope>NUCLEOTIDE SEQUENCE</scope>
</reference>
<evidence type="ECO:0008006" key="2">
    <source>
        <dbReference type="Google" id="ProtNLM"/>
    </source>
</evidence>
<comment type="caution">
    <text evidence="1">The sequence shown here is derived from an EMBL/GenBank/DDBJ whole genome shotgun (WGS) entry which is preliminary data.</text>
</comment>
<protein>
    <recommendedName>
        <fullName evidence="2">ATP-NAD kinase</fullName>
    </recommendedName>
</protein>
<accession>A0A644SW63</accession>
<proteinExistence type="predicted"/>
<name>A0A644SW63_9ZZZZ</name>
<dbReference type="AlphaFoldDB" id="A0A644SW63"/>